<keyword evidence="7" id="KW-0472">Membrane</keyword>
<evidence type="ECO:0000256" key="9">
    <source>
        <dbReference type="ARBA" id="ARBA00023310"/>
    </source>
</evidence>
<dbReference type="Proteomes" id="UP000177369">
    <property type="component" value="Unassembled WGS sequence"/>
</dbReference>
<keyword evidence="8" id="KW-0139">CF(1)</keyword>
<keyword evidence="5" id="KW-0375">Hydrogen ion transport</keyword>
<dbReference type="InterPro" id="IPR000131">
    <property type="entry name" value="ATP_synth_F1_gsu"/>
</dbReference>
<evidence type="ECO:0000256" key="6">
    <source>
        <dbReference type="ARBA" id="ARBA00023065"/>
    </source>
</evidence>
<evidence type="ECO:0000313" key="11">
    <source>
        <dbReference type="Proteomes" id="UP000177369"/>
    </source>
</evidence>
<comment type="function">
    <text evidence="1">Produces ATP from ADP in the presence of a proton gradient across the membrane. The gamma chain is believed to be important in regulating ATPase activity and the flow of protons through the CF(0) complex.</text>
</comment>
<dbReference type="Gene3D" id="3.40.1380.10">
    <property type="match status" value="1"/>
</dbReference>
<keyword evidence="9" id="KW-0066">ATP synthesis</keyword>
<dbReference type="Pfam" id="PF00231">
    <property type="entry name" value="ATP-synt"/>
    <property type="match status" value="1"/>
</dbReference>
<comment type="similarity">
    <text evidence="3">Belongs to the ATPase gamma chain family.</text>
</comment>
<gene>
    <name evidence="10" type="ORF">A3D04_03710</name>
</gene>
<proteinExistence type="inferred from homology"/>
<dbReference type="InterPro" id="IPR035968">
    <property type="entry name" value="ATP_synth_F1_ATPase_gsu"/>
</dbReference>
<dbReference type="GO" id="GO:0045259">
    <property type="term" value="C:proton-transporting ATP synthase complex"/>
    <property type="evidence" value="ECO:0007669"/>
    <property type="project" value="UniProtKB-KW"/>
</dbReference>
<evidence type="ECO:0000256" key="7">
    <source>
        <dbReference type="ARBA" id="ARBA00023136"/>
    </source>
</evidence>
<protein>
    <submittedName>
        <fullName evidence="10">Uncharacterized protein</fullName>
    </submittedName>
</protein>
<evidence type="ECO:0000256" key="4">
    <source>
        <dbReference type="ARBA" id="ARBA00022448"/>
    </source>
</evidence>
<dbReference type="EMBL" id="MFBD01000019">
    <property type="protein sequence ID" value="OGD88693.1"/>
    <property type="molecule type" value="Genomic_DNA"/>
</dbReference>
<evidence type="ECO:0000256" key="5">
    <source>
        <dbReference type="ARBA" id="ARBA00022781"/>
    </source>
</evidence>
<evidence type="ECO:0000256" key="1">
    <source>
        <dbReference type="ARBA" id="ARBA00003456"/>
    </source>
</evidence>
<dbReference type="SUPFAM" id="SSF52943">
    <property type="entry name" value="ATP synthase (F1-ATPase), gamma subunit"/>
    <property type="match status" value="1"/>
</dbReference>
<keyword evidence="6" id="KW-0406">Ion transport</keyword>
<evidence type="ECO:0000256" key="2">
    <source>
        <dbReference type="ARBA" id="ARBA00004170"/>
    </source>
</evidence>
<sequence length="293" mass="33932">MNTKKQLEKFERNLDVLKSITRAFEHSATKRMEVNKREIEGLDKYLLDVKQTYVNIKISVVGKGKNTEAAYRSHARKPTKQKIVVLVSSEPSYYGHLLNYMVDSFLKEVSFGGADALIIGKPGREEFDKKNKQRIKYAFYDFDDSKPNWNVVHDVAEIMAGYAEIQVIFSKYKSIMTQDVRKQDVAQEITNVRPQEHKKYLIKPEPATALSFLEKQIITSQLLQKLYENGLAKNAIRVKILEIGEIAERLSEHLAKFEKFKRKVIRNINNRKLAGLYSSSDVWQSSSIFTIYR</sequence>
<dbReference type="AlphaFoldDB" id="A0A1F5G9X9"/>
<evidence type="ECO:0000256" key="8">
    <source>
        <dbReference type="ARBA" id="ARBA00023196"/>
    </source>
</evidence>
<organism evidence="10 11">
    <name type="scientific">Candidatus Curtissbacteria bacterium RIFCSPHIGHO2_02_FULL_40_16b</name>
    <dbReference type="NCBI Taxonomy" id="1797714"/>
    <lineage>
        <taxon>Bacteria</taxon>
        <taxon>Candidatus Curtissiibacteriota</taxon>
    </lineage>
</organism>
<name>A0A1F5G9X9_9BACT</name>
<accession>A0A1F5G9X9</accession>
<comment type="caution">
    <text evidence="10">The sequence shown here is derived from an EMBL/GenBank/DDBJ whole genome shotgun (WGS) entry which is preliminary data.</text>
</comment>
<dbReference type="STRING" id="1797714.A3D04_03710"/>
<dbReference type="GO" id="GO:0046933">
    <property type="term" value="F:proton-transporting ATP synthase activity, rotational mechanism"/>
    <property type="evidence" value="ECO:0007669"/>
    <property type="project" value="InterPro"/>
</dbReference>
<reference evidence="10 11" key="1">
    <citation type="journal article" date="2016" name="Nat. Commun.">
        <title>Thousands of microbial genomes shed light on interconnected biogeochemical processes in an aquifer system.</title>
        <authorList>
            <person name="Anantharaman K."/>
            <person name="Brown C.T."/>
            <person name="Hug L.A."/>
            <person name="Sharon I."/>
            <person name="Castelle C.J."/>
            <person name="Probst A.J."/>
            <person name="Thomas B.C."/>
            <person name="Singh A."/>
            <person name="Wilkins M.J."/>
            <person name="Karaoz U."/>
            <person name="Brodie E.L."/>
            <person name="Williams K.H."/>
            <person name="Hubbard S.S."/>
            <person name="Banfield J.F."/>
        </authorList>
    </citation>
    <scope>NUCLEOTIDE SEQUENCE [LARGE SCALE GENOMIC DNA]</scope>
</reference>
<comment type="subcellular location">
    <subcellularLocation>
        <location evidence="2">Membrane</location>
        <topology evidence="2">Peripheral membrane protein</topology>
    </subcellularLocation>
</comment>
<evidence type="ECO:0000256" key="3">
    <source>
        <dbReference type="ARBA" id="ARBA00007681"/>
    </source>
</evidence>
<evidence type="ECO:0000313" key="10">
    <source>
        <dbReference type="EMBL" id="OGD88693.1"/>
    </source>
</evidence>
<keyword evidence="4" id="KW-0813">Transport</keyword>